<proteinExistence type="predicted"/>
<dbReference type="Proteomes" id="UP000706525">
    <property type="component" value="Unassembled WGS sequence"/>
</dbReference>
<evidence type="ECO:0008006" key="5">
    <source>
        <dbReference type="Google" id="ProtNLM"/>
    </source>
</evidence>
<feature type="region of interest" description="Disordered" evidence="1">
    <location>
        <begin position="172"/>
        <end position="211"/>
    </location>
</feature>
<sequence>MSTIIAGRFETFAHAENTANRMLAQGFRQDDLSMFYVNPPGQHGTYPIGGDRAVDPAARETGKGAGRGIMFGAAVGVGVGVCACVAMRAWMQAPLQSWLMVLTLALTTGVGAYLGSLIGALNMTGSERRDPRTGEPRVRSSGVLLAAHVSVDNTALATELLRTGGAEEVEHAEGQWRNGRWEDFDPLAPPKLAGVAPKGATEPGVTPMETR</sequence>
<dbReference type="EMBL" id="CAJZAG010000004">
    <property type="protein sequence ID" value="CAG9171317.1"/>
    <property type="molecule type" value="Genomic_DNA"/>
</dbReference>
<keyword evidence="2" id="KW-0812">Transmembrane</keyword>
<keyword evidence="2" id="KW-1133">Transmembrane helix</keyword>
<evidence type="ECO:0000313" key="4">
    <source>
        <dbReference type="Proteomes" id="UP000706525"/>
    </source>
</evidence>
<protein>
    <recommendedName>
        <fullName evidence="5">Glycine zipper family protein</fullName>
    </recommendedName>
</protein>
<organism evidence="3 4">
    <name type="scientific">Cupriavidus pampae</name>
    <dbReference type="NCBI Taxonomy" id="659251"/>
    <lineage>
        <taxon>Bacteria</taxon>
        <taxon>Pseudomonadati</taxon>
        <taxon>Pseudomonadota</taxon>
        <taxon>Betaproteobacteria</taxon>
        <taxon>Burkholderiales</taxon>
        <taxon>Burkholderiaceae</taxon>
        <taxon>Cupriavidus</taxon>
    </lineage>
</organism>
<evidence type="ECO:0000256" key="2">
    <source>
        <dbReference type="SAM" id="Phobius"/>
    </source>
</evidence>
<comment type="caution">
    <text evidence="3">The sequence shown here is derived from an EMBL/GenBank/DDBJ whole genome shotgun (WGS) entry which is preliminary data.</text>
</comment>
<feature type="transmembrane region" description="Helical" evidence="2">
    <location>
        <begin position="69"/>
        <end position="91"/>
    </location>
</feature>
<keyword evidence="2" id="KW-0472">Membrane</keyword>
<feature type="transmembrane region" description="Helical" evidence="2">
    <location>
        <begin position="97"/>
        <end position="121"/>
    </location>
</feature>
<evidence type="ECO:0000256" key="1">
    <source>
        <dbReference type="SAM" id="MobiDB-lite"/>
    </source>
</evidence>
<name>A0ABM8WUY4_9BURK</name>
<feature type="compositionally biased region" description="Basic and acidic residues" evidence="1">
    <location>
        <begin position="172"/>
        <end position="183"/>
    </location>
</feature>
<keyword evidence="4" id="KW-1185">Reference proteome</keyword>
<gene>
    <name evidence="3" type="ORF">LMG32289_02309</name>
</gene>
<dbReference type="RefSeq" id="WP_223987927.1">
    <property type="nucleotide sequence ID" value="NZ_CAJZAG010000004.1"/>
</dbReference>
<accession>A0ABM8WUY4</accession>
<reference evidence="3 4" key="1">
    <citation type="submission" date="2021-08" db="EMBL/GenBank/DDBJ databases">
        <authorList>
            <person name="Peeters C."/>
        </authorList>
    </citation>
    <scope>NUCLEOTIDE SEQUENCE [LARGE SCALE GENOMIC DNA]</scope>
    <source>
        <strain evidence="3 4">LMG 32289</strain>
    </source>
</reference>
<evidence type="ECO:0000313" key="3">
    <source>
        <dbReference type="EMBL" id="CAG9171317.1"/>
    </source>
</evidence>